<evidence type="ECO:0000313" key="1">
    <source>
        <dbReference type="EMBL" id="AVX45050.1"/>
    </source>
</evidence>
<reference evidence="1 2" key="1">
    <citation type="journal article" date="2018" name="Emerg. Microbes Infect.">
        <title>Genomic analysis of oral Campylobacter concisus strains identified a potential bacterial molecular marker associated with active Crohn's disease.</title>
        <authorList>
            <person name="Liu F."/>
            <person name="Ma R."/>
            <person name="Tay C.Y.A."/>
            <person name="Octavia S."/>
            <person name="Lan R."/>
            <person name="Chung H.K.L."/>
            <person name="Riordan S.M."/>
            <person name="Grimm M.C."/>
            <person name="Leong R.W."/>
            <person name="Tanaka M.M."/>
            <person name="Connor S."/>
            <person name="Zhang L."/>
        </authorList>
    </citation>
    <scope>NUCLEOTIDE SEQUENCE [LARGE SCALE GENOMIC DNA]</scope>
    <source>
        <strain evidence="1 2">P2CDO4</strain>
        <plasmid evidence="1">pICON</plasmid>
    </source>
</reference>
<accession>A0A2R4P301</accession>
<geneLocation type="plasmid" evidence="2">
    <name>picon</name>
</geneLocation>
<dbReference type="Proteomes" id="UP000241854">
    <property type="component" value="Plasmid pICON"/>
</dbReference>
<gene>
    <name evidence="1" type="ORF">CCS77_2044</name>
</gene>
<sequence length="85" mass="9463">MALKKIELPDELLAKLGATKSPKELGEIVESYVVAGMECANFSKENITLYNITLDLSKRLGKEQEANALIKEAIREINVKLMNDL</sequence>
<dbReference type="AlphaFoldDB" id="A0A2R4P301"/>
<dbReference type="RefSeq" id="WP_103592737.1">
    <property type="nucleotide sequence ID" value="NZ_CABPUK010000008.1"/>
</dbReference>
<name>A0A2R4P301_9BACT</name>
<organism evidence="1 2">
    <name type="scientific">Campylobacter concisus</name>
    <dbReference type="NCBI Taxonomy" id="199"/>
    <lineage>
        <taxon>Bacteria</taxon>
        <taxon>Pseudomonadati</taxon>
        <taxon>Campylobacterota</taxon>
        <taxon>Epsilonproteobacteria</taxon>
        <taxon>Campylobacterales</taxon>
        <taxon>Campylobacteraceae</taxon>
        <taxon>Campylobacter</taxon>
    </lineage>
</organism>
<proteinExistence type="predicted"/>
<evidence type="ECO:0000313" key="2">
    <source>
        <dbReference type="Proteomes" id="UP000241854"/>
    </source>
</evidence>
<dbReference type="EMBL" id="CP021643">
    <property type="protein sequence ID" value="AVX45050.1"/>
    <property type="molecule type" value="Genomic_DNA"/>
</dbReference>
<keyword evidence="1" id="KW-0614">Plasmid</keyword>
<protein>
    <submittedName>
        <fullName evidence="1">Uncharacterized protein</fullName>
    </submittedName>
</protein>